<proteinExistence type="predicted"/>
<dbReference type="EMBL" id="CP144749">
    <property type="protein sequence ID" value="WVZ75409.1"/>
    <property type="molecule type" value="Genomic_DNA"/>
</dbReference>
<evidence type="ECO:0000313" key="2">
    <source>
        <dbReference type="EMBL" id="WVZ75409.1"/>
    </source>
</evidence>
<protein>
    <submittedName>
        <fullName evidence="2">Uncharacterized protein</fullName>
    </submittedName>
</protein>
<feature type="compositionally biased region" description="Gly residues" evidence="1">
    <location>
        <begin position="1"/>
        <end position="10"/>
    </location>
</feature>
<keyword evidence="3" id="KW-1185">Reference proteome</keyword>
<sequence>MWQPHGGSGTQWGHEPSAAFSQQQGGGTFYGFGSAPYEAGPSASARFAGDLLSAIFGSLTIQDQRTAGMAQQLNQVDERTQVIQQTQDEQYNRLLEVEATAQRTFDKSQRFFQYYGYYPEYQNAHKIDENNPRIKYEAHWPKWPGRPTTSPGRPTRGLAARPTDRVDRPLVRPPDLPSQPCATSLIYIMKKTQVHSNPPTRPSI</sequence>
<feature type="region of interest" description="Disordered" evidence="1">
    <location>
        <begin position="140"/>
        <end position="178"/>
    </location>
</feature>
<dbReference type="AlphaFoldDB" id="A0AAQ3TM03"/>
<feature type="region of interest" description="Disordered" evidence="1">
    <location>
        <begin position="1"/>
        <end position="25"/>
    </location>
</feature>
<name>A0AAQ3TM03_PASNO</name>
<accession>A0AAQ3TM03</accession>
<feature type="compositionally biased region" description="Low complexity" evidence="1">
    <location>
        <begin position="145"/>
        <end position="157"/>
    </location>
</feature>
<evidence type="ECO:0000256" key="1">
    <source>
        <dbReference type="SAM" id="MobiDB-lite"/>
    </source>
</evidence>
<evidence type="ECO:0000313" key="3">
    <source>
        <dbReference type="Proteomes" id="UP001341281"/>
    </source>
</evidence>
<reference evidence="2 3" key="1">
    <citation type="submission" date="2024-02" db="EMBL/GenBank/DDBJ databases">
        <title>High-quality chromosome-scale genome assembly of Pensacola bahiagrass (Paspalum notatum Flugge var. saurae).</title>
        <authorList>
            <person name="Vega J.M."/>
            <person name="Podio M."/>
            <person name="Orjuela J."/>
            <person name="Siena L.A."/>
            <person name="Pessino S.C."/>
            <person name="Combes M.C."/>
            <person name="Mariac C."/>
            <person name="Albertini E."/>
            <person name="Pupilli F."/>
            <person name="Ortiz J.P.A."/>
            <person name="Leblanc O."/>
        </authorList>
    </citation>
    <scope>NUCLEOTIDE SEQUENCE [LARGE SCALE GENOMIC DNA]</scope>
    <source>
        <strain evidence="2">R1</strain>
        <tissue evidence="2">Leaf</tissue>
    </source>
</reference>
<gene>
    <name evidence="2" type="ORF">U9M48_023462</name>
</gene>
<organism evidence="2 3">
    <name type="scientific">Paspalum notatum var. saurae</name>
    <dbReference type="NCBI Taxonomy" id="547442"/>
    <lineage>
        <taxon>Eukaryota</taxon>
        <taxon>Viridiplantae</taxon>
        <taxon>Streptophyta</taxon>
        <taxon>Embryophyta</taxon>
        <taxon>Tracheophyta</taxon>
        <taxon>Spermatophyta</taxon>
        <taxon>Magnoliopsida</taxon>
        <taxon>Liliopsida</taxon>
        <taxon>Poales</taxon>
        <taxon>Poaceae</taxon>
        <taxon>PACMAD clade</taxon>
        <taxon>Panicoideae</taxon>
        <taxon>Andropogonodae</taxon>
        <taxon>Paspaleae</taxon>
        <taxon>Paspalinae</taxon>
        <taxon>Paspalum</taxon>
    </lineage>
</organism>
<dbReference type="Proteomes" id="UP001341281">
    <property type="component" value="Chromosome 05"/>
</dbReference>